<reference evidence="1 2" key="1">
    <citation type="journal article" date="2014" name="Nat. Commun.">
        <title>Molecular traces of alternative social organization in a termite genome.</title>
        <authorList>
            <person name="Terrapon N."/>
            <person name="Li C."/>
            <person name="Robertson H.M."/>
            <person name="Ji L."/>
            <person name="Meng X."/>
            <person name="Booth W."/>
            <person name="Chen Z."/>
            <person name="Childers C.P."/>
            <person name="Glastad K.M."/>
            <person name="Gokhale K."/>
            <person name="Gowin J."/>
            <person name="Gronenberg W."/>
            <person name="Hermansen R.A."/>
            <person name="Hu H."/>
            <person name="Hunt B.G."/>
            <person name="Huylmans A.K."/>
            <person name="Khalil S.M."/>
            <person name="Mitchell R.D."/>
            <person name="Munoz-Torres M.C."/>
            <person name="Mustard J.A."/>
            <person name="Pan H."/>
            <person name="Reese J.T."/>
            <person name="Scharf M.E."/>
            <person name="Sun F."/>
            <person name="Vogel H."/>
            <person name="Xiao J."/>
            <person name="Yang W."/>
            <person name="Yang Z."/>
            <person name="Yang Z."/>
            <person name="Zhou J."/>
            <person name="Zhu J."/>
            <person name="Brent C.S."/>
            <person name="Elsik C.G."/>
            <person name="Goodisman M.A."/>
            <person name="Liberles D.A."/>
            <person name="Roe R.M."/>
            <person name="Vargo E.L."/>
            <person name="Vilcinskas A."/>
            <person name="Wang J."/>
            <person name="Bornberg-Bauer E."/>
            <person name="Korb J."/>
            <person name="Zhang G."/>
            <person name="Liebig J."/>
        </authorList>
    </citation>
    <scope>NUCLEOTIDE SEQUENCE [LARGE SCALE GENOMIC DNA]</scope>
    <source>
        <tissue evidence="1">Whole organism</tissue>
    </source>
</reference>
<accession>A0A067RMJ7</accession>
<organism evidence="1 2">
    <name type="scientific">Zootermopsis nevadensis</name>
    <name type="common">Dampwood termite</name>
    <dbReference type="NCBI Taxonomy" id="136037"/>
    <lineage>
        <taxon>Eukaryota</taxon>
        <taxon>Metazoa</taxon>
        <taxon>Ecdysozoa</taxon>
        <taxon>Arthropoda</taxon>
        <taxon>Hexapoda</taxon>
        <taxon>Insecta</taxon>
        <taxon>Pterygota</taxon>
        <taxon>Neoptera</taxon>
        <taxon>Polyneoptera</taxon>
        <taxon>Dictyoptera</taxon>
        <taxon>Blattodea</taxon>
        <taxon>Blattoidea</taxon>
        <taxon>Termitoidae</taxon>
        <taxon>Termopsidae</taxon>
        <taxon>Zootermopsis</taxon>
    </lineage>
</organism>
<proteinExistence type="predicted"/>
<dbReference type="EMBL" id="KK852577">
    <property type="protein sequence ID" value="KDR20923.1"/>
    <property type="molecule type" value="Genomic_DNA"/>
</dbReference>
<dbReference type="Proteomes" id="UP000027135">
    <property type="component" value="Unassembled WGS sequence"/>
</dbReference>
<protein>
    <submittedName>
        <fullName evidence="1">Uncharacterized protein</fullName>
    </submittedName>
</protein>
<sequence length="79" mass="8688">MEGVVLICKFSSESLLSDSIGSGFTRVTFDTQLTPSALSVACCSTFVRTEEPSVVRTVPVIQVVKLNLLEVSIFWNFRT</sequence>
<evidence type="ECO:0000313" key="1">
    <source>
        <dbReference type="EMBL" id="KDR20923.1"/>
    </source>
</evidence>
<name>A0A067RMJ7_ZOONE</name>
<dbReference type="AlphaFoldDB" id="A0A067RMJ7"/>
<gene>
    <name evidence="1" type="ORF">L798_03861</name>
</gene>
<evidence type="ECO:0000313" key="2">
    <source>
        <dbReference type="Proteomes" id="UP000027135"/>
    </source>
</evidence>
<keyword evidence="2" id="KW-1185">Reference proteome</keyword>
<dbReference type="InParanoid" id="A0A067RMJ7"/>